<name>A0A6J5M2V9_9CAUD</name>
<proteinExistence type="predicted"/>
<dbReference type="InterPro" id="IPR011604">
    <property type="entry name" value="PDDEXK-like_dom_sf"/>
</dbReference>
<sequence>MRIPEAENSIVGLIDKYHEAQADEPRAHMGASALGHPCDRWLWLSFRWAVQPTFPGRIRRLFRRGHAEEKQIVSDLRAIGIDIRATSEQQSRVDLGGHVGGALDGIIHSGVPEAPKKRHVAEFKTHSVKSFDKLEREGVQKAKFEHFVQMQIYMHGTNIDRALYVAVCKNDDRMYTERVRYDAAVAEKYIARGHRLTVDDRMPPPISTDPSWWQCKFCPAYEFCHQTKLTKHVNCRTCAHSTAKDDGSWRCERHDADGIPAEFQRAGCDSHVLHPDLVPWKRKEGPDEWTAIYVIDGREVANGEGDWHVFASREIVANPGACHHDDEMVNRLRADMGGKLA</sequence>
<protein>
    <recommendedName>
        <fullName evidence="4">PD-(D/E)XK nuclease superfamily</fullName>
    </recommendedName>
</protein>
<gene>
    <name evidence="1" type="ORF">UFOVP356_56</name>
    <name evidence="2" type="ORF">UFOVP408_37</name>
    <name evidence="3" type="ORF">UFOVP676_36</name>
</gene>
<evidence type="ECO:0000313" key="3">
    <source>
        <dbReference type="EMBL" id="CAB4156929.1"/>
    </source>
</evidence>
<accession>A0A6J5M2V9</accession>
<dbReference type="EMBL" id="LR796646">
    <property type="protein sequence ID" value="CAB4156929.1"/>
    <property type="molecule type" value="Genomic_DNA"/>
</dbReference>
<evidence type="ECO:0008006" key="4">
    <source>
        <dbReference type="Google" id="ProtNLM"/>
    </source>
</evidence>
<dbReference type="InterPro" id="IPR011335">
    <property type="entry name" value="Restrct_endonuc-II-like"/>
</dbReference>
<evidence type="ECO:0000313" key="2">
    <source>
        <dbReference type="EMBL" id="CAB4140552.1"/>
    </source>
</evidence>
<reference evidence="2" key="1">
    <citation type="submission" date="2020-04" db="EMBL/GenBank/DDBJ databases">
        <authorList>
            <person name="Chiriac C."/>
            <person name="Salcher M."/>
            <person name="Ghai R."/>
            <person name="Kavagutti S V."/>
        </authorList>
    </citation>
    <scope>NUCLEOTIDE SEQUENCE</scope>
</reference>
<dbReference type="Gene3D" id="3.90.320.10">
    <property type="match status" value="1"/>
</dbReference>
<organism evidence="2">
    <name type="scientific">uncultured Caudovirales phage</name>
    <dbReference type="NCBI Taxonomy" id="2100421"/>
    <lineage>
        <taxon>Viruses</taxon>
        <taxon>Duplodnaviria</taxon>
        <taxon>Heunggongvirae</taxon>
        <taxon>Uroviricota</taxon>
        <taxon>Caudoviricetes</taxon>
        <taxon>Peduoviridae</taxon>
        <taxon>Maltschvirus</taxon>
        <taxon>Maltschvirus maltsch</taxon>
    </lineage>
</organism>
<dbReference type="EMBL" id="LR796369">
    <property type="protein sequence ID" value="CAB4139962.1"/>
    <property type="molecule type" value="Genomic_DNA"/>
</dbReference>
<dbReference type="SUPFAM" id="SSF52980">
    <property type="entry name" value="Restriction endonuclease-like"/>
    <property type="match status" value="1"/>
</dbReference>
<evidence type="ECO:0000313" key="1">
    <source>
        <dbReference type="EMBL" id="CAB4139962.1"/>
    </source>
</evidence>
<dbReference type="EMBL" id="LR796373">
    <property type="protein sequence ID" value="CAB4140552.1"/>
    <property type="molecule type" value="Genomic_DNA"/>
</dbReference>